<reference evidence="1" key="1">
    <citation type="journal article" date="2021" name="Proc. Natl. Acad. Sci. U.S.A.">
        <title>A Catalog of Tens of Thousands of Viruses from Human Metagenomes Reveals Hidden Associations with Chronic Diseases.</title>
        <authorList>
            <person name="Tisza M.J."/>
            <person name="Buck C.B."/>
        </authorList>
    </citation>
    <scope>NUCLEOTIDE SEQUENCE</scope>
    <source>
        <strain evidence="1">Ct1h53</strain>
    </source>
</reference>
<proteinExistence type="predicted"/>
<accession>A0A8S5MH02</accession>
<name>A0A8S5MH02_9CAUD</name>
<organism evidence="1">
    <name type="scientific">Podoviridae sp. ct1h53</name>
    <dbReference type="NCBI Taxonomy" id="2826536"/>
    <lineage>
        <taxon>Viruses</taxon>
        <taxon>Duplodnaviria</taxon>
        <taxon>Heunggongvirae</taxon>
        <taxon>Uroviricota</taxon>
        <taxon>Caudoviricetes</taxon>
    </lineage>
</organism>
<protein>
    <submittedName>
        <fullName evidence="1">RuvC nuclease domain</fullName>
    </submittedName>
</protein>
<dbReference type="EMBL" id="BK014902">
    <property type="protein sequence ID" value="DAD81522.1"/>
    <property type="molecule type" value="Genomic_DNA"/>
</dbReference>
<sequence length="39" mass="4364">MLLNADVNGSYNIMRKVKGDAVMPPYTGFGYNPVKKFIN</sequence>
<evidence type="ECO:0000313" key="1">
    <source>
        <dbReference type="EMBL" id="DAD81522.1"/>
    </source>
</evidence>